<feature type="transmembrane region" description="Helical" evidence="1">
    <location>
        <begin position="268"/>
        <end position="285"/>
    </location>
</feature>
<gene>
    <name evidence="2" type="ORF">THS5294_01053</name>
</gene>
<organism evidence="2 3">
    <name type="scientific">Thalassobacter stenotrophicus</name>
    <dbReference type="NCBI Taxonomy" id="266809"/>
    <lineage>
        <taxon>Bacteria</taxon>
        <taxon>Pseudomonadati</taxon>
        <taxon>Pseudomonadota</taxon>
        <taxon>Alphaproteobacteria</taxon>
        <taxon>Rhodobacterales</taxon>
        <taxon>Roseobacteraceae</taxon>
        <taxon>Thalassobacter</taxon>
    </lineage>
</organism>
<evidence type="ECO:0008006" key="4">
    <source>
        <dbReference type="Google" id="ProtNLM"/>
    </source>
</evidence>
<evidence type="ECO:0000313" key="3">
    <source>
        <dbReference type="Proteomes" id="UP000051298"/>
    </source>
</evidence>
<feature type="transmembrane region" description="Helical" evidence="1">
    <location>
        <begin position="40"/>
        <end position="61"/>
    </location>
</feature>
<name>A0A0P1EYI4_9RHOB</name>
<sequence length="294" mass="30966">MSVERTTKFASLIVIATGILWGFYWLPVRQMEALGLAGPWGTAVIAAASVAGLTPFALRYWRAATGPHRMTRWALVMGGGAFALYSIGFIYGRVALVILLFFLTPVWSTLIARYVMGWHTPVLRYVAIGFGLCGLSLMLSAGGGAPVPKSLGEWFGLISGVCWSVTTTVLRAKPALPPVLAAWLFSLGALATALCLAVVLEPMPNAVTLAQIGLAIGTGWIWWGVSIAGLLWATARLDPARVGILLMAEVLIGTAGAALLAGEVLTPLEVFGGGLVVVAAVLEVWPQRANVAKI</sequence>
<keyword evidence="1" id="KW-1133">Transmembrane helix</keyword>
<accession>A0A0P1EYI4</accession>
<evidence type="ECO:0000256" key="1">
    <source>
        <dbReference type="SAM" id="Phobius"/>
    </source>
</evidence>
<reference evidence="2 3" key="1">
    <citation type="submission" date="2015-09" db="EMBL/GenBank/DDBJ databases">
        <authorList>
            <consortium name="Swine Surveillance"/>
        </authorList>
    </citation>
    <scope>NUCLEOTIDE SEQUENCE [LARGE SCALE GENOMIC DNA]</scope>
    <source>
        <strain evidence="2 3">CECT 5294</strain>
    </source>
</reference>
<feature type="transmembrane region" description="Helical" evidence="1">
    <location>
        <begin position="9"/>
        <end position="28"/>
    </location>
</feature>
<feature type="transmembrane region" description="Helical" evidence="1">
    <location>
        <begin position="242"/>
        <end position="262"/>
    </location>
</feature>
<dbReference type="eggNOG" id="COG0697">
    <property type="taxonomic scope" value="Bacteria"/>
</dbReference>
<dbReference type="AlphaFoldDB" id="A0A0P1EYI4"/>
<feature type="transmembrane region" description="Helical" evidence="1">
    <location>
        <begin position="212"/>
        <end position="235"/>
    </location>
</feature>
<keyword evidence="1" id="KW-0812">Transmembrane</keyword>
<feature type="transmembrane region" description="Helical" evidence="1">
    <location>
        <begin position="73"/>
        <end position="91"/>
    </location>
</feature>
<evidence type="ECO:0000313" key="2">
    <source>
        <dbReference type="EMBL" id="CUH59766.1"/>
    </source>
</evidence>
<protein>
    <recommendedName>
        <fullName evidence="4">Carboxylate/amino acid/amine transporter</fullName>
    </recommendedName>
</protein>
<proteinExistence type="predicted"/>
<dbReference type="RefSeq" id="WP_058122896.1">
    <property type="nucleotide sequence ID" value="NZ_CYRX01000011.1"/>
</dbReference>
<feature type="transmembrane region" description="Helical" evidence="1">
    <location>
        <begin position="179"/>
        <end position="200"/>
    </location>
</feature>
<feature type="transmembrane region" description="Helical" evidence="1">
    <location>
        <begin position="97"/>
        <end position="115"/>
    </location>
</feature>
<dbReference type="Proteomes" id="UP000051298">
    <property type="component" value="Unassembled WGS sequence"/>
</dbReference>
<feature type="transmembrane region" description="Helical" evidence="1">
    <location>
        <begin position="154"/>
        <end position="172"/>
    </location>
</feature>
<keyword evidence="1" id="KW-0472">Membrane</keyword>
<feature type="transmembrane region" description="Helical" evidence="1">
    <location>
        <begin position="122"/>
        <end position="142"/>
    </location>
</feature>
<dbReference type="EMBL" id="CYRX01000011">
    <property type="protein sequence ID" value="CUH59766.1"/>
    <property type="molecule type" value="Genomic_DNA"/>
</dbReference>